<feature type="region of interest" description="Disordered" evidence="1">
    <location>
        <begin position="91"/>
        <end position="131"/>
    </location>
</feature>
<name>A0AAE0TSP4_9PEZI</name>
<evidence type="ECO:0000256" key="1">
    <source>
        <dbReference type="SAM" id="MobiDB-lite"/>
    </source>
</evidence>
<reference evidence="2" key="2">
    <citation type="submission" date="2023-06" db="EMBL/GenBank/DDBJ databases">
        <authorList>
            <consortium name="Lawrence Berkeley National Laboratory"/>
            <person name="Haridas S."/>
            <person name="Hensen N."/>
            <person name="Bonometti L."/>
            <person name="Westerberg I."/>
            <person name="Brannstrom I.O."/>
            <person name="Guillou S."/>
            <person name="Cros-Aarteil S."/>
            <person name="Calhoun S."/>
            <person name="Kuo A."/>
            <person name="Mondo S."/>
            <person name="Pangilinan J."/>
            <person name="Riley R."/>
            <person name="Labutti K."/>
            <person name="Andreopoulos B."/>
            <person name="Lipzen A."/>
            <person name="Chen C."/>
            <person name="Yanf M."/>
            <person name="Daum C."/>
            <person name="Ng V."/>
            <person name="Clum A."/>
            <person name="Steindorff A."/>
            <person name="Ohm R."/>
            <person name="Martin F."/>
            <person name="Silar P."/>
            <person name="Natvig D."/>
            <person name="Lalanne C."/>
            <person name="Gautier V."/>
            <person name="Ament-Velasquez S.L."/>
            <person name="Kruys A."/>
            <person name="Hutchinson M.I."/>
            <person name="Powell A.J."/>
            <person name="Barry K."/>
            <person name="Miller A.N."/>
            <person name="Grigoriev I.V."/>
            <person name="Debuchy R."/>
            <person name="Gladieux P."/>
            <person name="Thoren M.H."/>
            <person name="Johannesson H."/>
        </authorList>
    </citation>
    <scope>NUCLEOTIDE SEQUENCE</scope>
    <source>
        <strain evidence="2">CBS 958.72</strain>
    </source>
</reference>
<reference evidence="2" key="1">
    <citation type="journal article" date="2023" name="Mol. Phylogenet. Evol.">
        <title>Genome-scale phylogeny and comparative genomics of the fungal order Sordariales.</title>
        <authorList>
            <person name="Hensen N."/>
            <person name="Bonometti L."/>
            <person name="Westerberg I."/>
            <person name="Brannstrom I.O."/>
            <person name="Guillou S."/>
            <person name="Cros-Aarteil S."/>
            <person name="Calhoun S."/>
            <person name="Haridas S."/>
            <person name="Kuo A."/>
            <person name="Mondo S."/>
            <person name="Pangilinan J."/>
            <person name="Riley R."/>
            <person name="LaButti K."/>
            <person name="Andreopoulos B."/>
            <person name="Lipzen A."/>
            <person name="Chen C."/>
            <person name="Yan M."/>
            <person name="Daum C."/>
            <person name="Ng V."/>
            <person name="Clum A."/>
            <person name="Steindorff A."/>
            <person name="Ohm R.A."/>
            <person name="Martin F."/>
            <person name="Silar P."/>
            <person name="Natvig D.O."/>
            <person name="Lalanne C."/>
            <person name="Gautier V."/>
            <person name="Ament-Velasquez S.L."/>
            <person name="Kruys A."/>
            <person name="Hutchinson M.I."/>
            <person name="Powell A.J."/>
            <person name="Barry K."/>
            <person name="Miller A.N."/>
            <person name="Grigoriev I.V."/>
            <person name="Debuchy R."/>
            <person name="Gladieux P."/>
            <person name="Hiltunen Thoren M."/>
            <person name="Johannesson H."/>
        </authorList>
    </citation>
    <scope>NUCLEOTIDE SEQUENCE</scope>
    <source>
        <strain evidence="2">CBS 958.72</strain>
    </source>
</reference>
<organism evidence="2 3">
    <name type="scientific">Lasiosphaeria ovina</name>
    <dbReference type="NCBI Taxonomy" id="92902"/>
    <lineage>
        <taxon>Eukaryota</taxon>
        <taxon>Fungi</taxon>
        <taxon>Dikarya</taxon>
        <taxon>Ascomycota</taxon>
        <taxon>Pezizomycotina</taxon>
        <taxon>Sordariomycetes</taxon>
        <taxon>Sordariomycetidae</taxon>
        <taxon>Sordariales</taxon>
        <taxon>Lasiosphaeriaceae</taxon>
        <taxon>Lasiosphaeria</taxon>
    </lineage>
</organism>
<sequence length="131" mass="13616">MASTSVTDDTVVGTFKSDQAGNFNGAFIVGVTRTFSGAFSSAVPGFTSLQATLDYQPDTLVGTYTIQVGSTVGPEQLNITATNEATDQTIKITGPISPPIDKGYSVTGSGRWSSTEDDDDYAEETVADEAA</sequence>
<gene>
    <name evidence="2" type="ORF">B0T24DRAFT_590163</name>
</gene>
<keyword evidence="3" id="KW-1185">Reference proteome</keyword>
<dbReference type="Proteomes" id="UP001287356">
    <property type="component" value="Unassembled WGS sequence"/>
</dbReference>
<evidence type="ECO:0000313" key="2">
    <source>
        <dbReference type="EMBL" id="KAK3379628.1"/>
    </source>
</evidence>
<dbReference type="EMBL" id="JAULSN010000002">
    <property type="protein sequence ID" value="KAK3379628.1"/>
    <property type="molecule type" value="Genomic_DNA"/>
</dbReference>
<protein>
    <submittedName>
        <fullName evidence="2">Uncharacterized protein</fullName>
    </submittedName>
</protein>
<evidence type="ECO:0000313" key="3">
    <source>
        <dbReference type="Proteomes" id="UP001287356"/>
    </source>
</evidence>
<dbReference type="AlphaFoldDB" id="A0AAE0TSP4"/>
<proteinExistence type="predicted"/>
<feature type="compositionally biased region" description="Acidic residues" evidence="1">
    <location>
        <begin position="115"/>
        <end position="131"/>
    </location>
</feature>
<comment type="caution">
    <text evidence="2">The sequence shown here is derived from an EMBL/GenBank/DDBJ whole genome shotgun (WGS) entry which is preliminary data.</text>
</comment>
<accession>A0AAE0TSP4</accession>